<dbReference type="Proteomes" id="UP000540787">
    <property type="component" value="Unassembled WGS sequence"/>
</dbReference>
<reference evidence="2 3" key="1">
    <citation type="submission" date="2020-08" db="EMBL/GenBank/DDBJ databases">
        <title>The Agave Microbiome: Exploring the role of microbial communities in plant adaptations to desert environments.</title>
        <authorList>
            <person name="Partida-Martinez L.P."/>
        </authorList>
    </citation>
    <scope>NUCLEOTIDE SEQUENCE [LARGE SCALE GENOMIC DNA]</scope>
    <source>
        <strain evidence="2 3">AT3.2</strain>
    </source>
</reference>
<accession>A0A7W9X2R8</accession>
<proteinExistence type="predicted"/>
<dbReference type="RefSeq" id="WP_183556103.1">
    <property type="nucleotide sequence ID" value="NZ_JACHBX010000004.1"/>
</dbReference>
<evidence type="ECO:0000256" key="1">
    <source>
        <dbReference type="SAM" id="MobiDB-lite"/>
    </source>
</evidence>
<dbReference type="EMBL" id="JACHBX010000004">
    <property type="protein sequence ID" value="MBB6135427.1"/>
    <property type="molecule type" value="Genomic_DNA"/>
</dbReference>
<gene>
    <name evidence="2" type="ORF">HD842_003594</name>
</gene>
<feature type="region of interest" description="Disordered" evidence="1">
    <location>
        <begin position="78"/>
        <end position="109"/>
    </location>
</feature>
<sequence length="109" mass="12002">MESSRLEQLEQGLRNVLRLIERDETGQSGELAREHPAARAAEECEVMLPEPLTLAALSETVRHKIDTVQVLLTRAREHEQLPPDAQLAADEGYMASTDELADAKAAQNG</sequence>
<keyword evidence="3" id="KW-1185">Reference proteome</keyword>
<evidence type="ECO:0000313" key="2">
    <source>
        <dbReference type="EMBL" id="MBB6135427.1"/>
    </source>
</evidence>
<name>A0A7W9X2R8_9BURK</name>
<dbReference type="AlphaFoldDB" id="A0A7W9X2R8"/>
<evidence type="ECO:0000313" key="3">
    <source>
        <dbReference type="Proteomes" id="UP000540787"/>
    </source>
</evidence>
<organism evidence="2 3">
    <name type="scientific">Massilia aurea</name>
    <dbReference type="NCBI Taxonomy" id="373040"/>
    <lineage>
        <taxon>Bacteria</taxon>
        <taxon>Pseudomonadati</taxon>
        <taxon>Pseudomonadota</taxon>
        <taxon>Betaproteobacteria</taxon>
        <taxon>Burkholderiales</taxon>
        <taxon>Oxalobacteraceae</taxon>
        <taxon>Telluria group</taxon>
        <taxon>Massilia</taxon>
    </lineage>
</organism>
<comment type="caution">
    <text evidence="2">The sequence shown here is derived from an EMBL/GenBank/DDBJ whole genome shotgun (WGS) entry which is preliminary data.</text>
</comment>
<protein>
    <submittedName>
        <fullName evidence="2">Uncharacterized protein</fullName>
    </submittedName>
</protein>